<accession>A0A316YKK1</accession>
<keyword evidence="1" id="KW-0812">Transmembrane</keyword>
<sequence>MVHDGLEQLALTAWGSAAREDRIALGTSPGLALIWLYILGLVFELAAVCVLRHLFVRAHFLLKTAAAAATVRIQTFLLDVAAAAFRLRRADVALIEACGPKIGSMRGGEQDEDAHEDKQEGFGVAEEQRHGEMDHCGIWKGGATTLFDLAWKEVGLGERGEWEVEEGPHYIPLSTR</sequence>
<dbReference type="AlphaFoldDB" id="A0A316YKK1"/>
<keyword evidence="3" id="KW-1185">Reference proteome</keyword>
<proteinExistence type="predicted"/>
<keyword evidence="1" id="KW-0472">Membrane</keyword>
<dbReference type="Proteomes" id="UP000245768">
    <property type="component" value="Unassembled WGS sequence"/>
</dbReference>
<evidence type="ECO:0000256" key="1">
    <source>
        <dbReference type="SAM" id="Phobius"/>
    </source>
</evidence>
<dbReference type="GeneID" id="37046344"/>
<protein>
    <submittedName>
        <fullName evidence="2">Uncharacterized protein</fullName>
    </submittedName>
</protein>
<evidence type="ECO:0000313" key="3">
    <source>
        <dbReference type="Proteomes" id="UP000245768"/>
    </source>
</evidence>
<evidence type="ECO:0000313" key="2">
    <source>
        <dbReference type="EMBL" id="PWN89957.1"/>
    </source>
</evidence>
<keyword evidence="1" id="KW-1133">Transmembrane helix</keyword>
<organism evidence="2 3">
    <name type="scientific">Acaromyces ingoldii</name>
    <dbReference type="NCBI Taxonomy" id="215250"/>
    <lineage>
        <taxon>Eukaryota</taxon>
        <taxon>Fungi</taxon>
        <taxon>Dikarya</taxon>
        <taxon>Basidiomycota</taxon>
        <taxon>Ustilaginomycotina</taxon>
        <taxon>Exobasidiomycetes</taxon>
        <taxon>Exobasidiales</taxon>
        <taxon>Cryptobasidiaceae</taxon>
        <taxon>Acaromyces</taxon>
    </lineage>
</organism>
<reference evidence="2" key="1">
    <citation type="journal article" date="2018" name="Mol. Biol. Evol.">
        <title>Broad Genomic Sampling Reveals a Smut Pathogenic Ancestry of the Fungal Clade Ustilaginomycotina.</title>
        <authorList>
            <person name="Kijpornyongpan T."/>
            <person name="Mondo S.J."/>
            <person name="Barry K."/>
            <person name="Sandor L."/>
            <person name="Lee J."/>
            <person name="Lipzen A."/>
            <person name="Pangilinan J."/>
            <person name="LaButti K."/>
            <person name="Hainaut M."/>
            <person name="Henrissat B."/>
            <person name="Grigoriev I.V."/>
            <person name="Spatafora J.W."/>
            <person name="Aime M.C."/>
        </authorList>
    </citation>
    <scope>NUCLEOTIDE SEQUENCE [LARGE SCALE GENOMIC DNA]</scope>
    <source>
        <strain evidence="2">MCA 4198</strain>
    </source>
</reference>
<dbReference type="RefSeq" id="XP_025377155.1">
    <property type="nucleotide sequence ID" value="XM_025524428.1"/>
</dbReference>
<dbReference type="EMBL" id="KZ819636">
    <property type="protein sequence ID" value="PWN89957.1"/>
    <property type="molecule type" value="Genomic_DNA"/>
</dbReference>
<name>A0A316YKK1_9BASI</name>
<feature type="non-terminal residue" evidence="2">
    <location>
        <position position="176"/>
    </location>
</feature>
<feature type="transmembrane region" description="Helical" evidence="1">
    <location>
        <begin position="34"/>
        <end position="55"/>
    </location>
</feature>
<gene>
    <name evidence="2" type="ORF">FA10DRAFT_293609</name>
</gene>
<dbReference type="InParanoid" id="A0A316YKK1"/>